<accession>Q2QYI5</accession>
<feature type="region of interest" description="Disordered" evidence="1">
    <location>
        <begin position="1"/>
        <end position="46"/>
    </location>
</feature>
<name>Q2QYI5_ORYSJ</name>
<proteinExistence type="predicted"/>
<dbReference type="EMBL" id="DP000011">
    <property type="protein sequence ID" value="ABA95652.1"/>
    <property type="molecule type" value="Genomic_DNA"/>
</dbReference>
<reference evidence="2" key="1">
    <citation type="journal article" date="2005" name="BMC Biol.">
        <title>The sequence of rice chromosomes 11 and 12, rich in disease resistance genes and recent gene duplications.</title>
        <authorList>
            <consortium name="The rice chromosomes 11 and 12 sequencing consortia"/>
        </authorList>
    </citation>
    <scope>NUCLEOTIDE SEQUENCE [LARGE SCALE GENOMIC DNA]</scope>
</reference>
<organism evidence="2">
    <name type="scientific">Oryza sativa subsp. japonica</name>
    <name type="common">Rice</name>
    <dbReference type="NCBI Taxonomy" id="39947"/>
    <lineage>
        <taxon>Eukaryota</taxon>
        <taxon>Viridiplantae</taxon>
        <taxon>Streptophyta</taxon>
        <taxon>Embryophyta</taxon>
        <taxon>Tracheophyta</taxon>
        <taxon>Spermatophyta</taxon>
        <taxon>Magnoliopsida</taxon>
        <taxon>Liliopsida</taxon>
        <taxon>Poales</taxon>
        <taxon>Poaceae</taxon>
        <taxon>BOP clade</taxon>
        <taxon>Oryzoideae</taxon>
        <taxon>Oryzeae</taxon>
        <taxon>Oryzinae</taxon>
        <taxon>Oryza</taxon>
        <taxon>Oryza sativa</taxon>
    </lineage>
</organism>
<sequence length="114" mass="13086">MVMSPGGLELATPEEGSDEAGSRRPKTPGNLLHEHTGSSCTYIPGPGPRRYKLQRFHFTMYYHWALNRCRSIIFPDNSYMISIHDDKIEKFSTLKNRTGISSAQNNTRLDKNWR</sequence>
<reference evidence="2" key="2">
    <citation type="submission" date="2005-04" db="EMBL/GenBank/DDBJ databases">
        <authorList>
            <person name="Buell C.R."/>
            <person name="Wing R.A."/>
            <person name="McCombie W.A."/>
            <person name="Ouyang S."/>
        </authorList>
    </citation>
    <scope>NUCLEOTIDE SEQUENCE</scope>
</reference>
<evidence type="ECO:0000256" key="1">
    <source>
        <dbReference type="SAM" id="MobiDB-lite"/>
    </source>
</evidence>
<protein>
    <submittedName>
        <fullName evidence="2">Uncharacterized protein</fullName>
    </submittedName>
</protein>
<reference evidence="2" key="3">
    <citation type="submission" date="2006-01" db="EMBL/GenBank/DDBJ databases">
        <authorList>
            <person name="Buell R."/>
        </authorList>
    </citation>
    <scope>NUCLEOTIDE SEQUENCE</scope>
</reference>
<dbReference type="AlphaFoldDB" id="Q2QYI5"/>
<gene>
    <name evidence="2" type="ordered locus">LOC_Os12g02560</name>
</gene>
<evidence type="ECO:0000313" key="2">
    <source>
        <dbReference type="EMBL" id="ABA95652.1"/>
    </source>
</evidence>